<evidence type="ECO:0000313" key="6">
    <source>
        <dbReference type="EMBL" id="RDY23522.1"/>
    </source>
</evidence>
<dbReference type="InterPro" id="IPR001295">
    <property type="entry name" value="Dihydroorotate_DH_CS"/>
</dbReference>
<dbReference type="SUPFAM" id="SSF51412">
    <property type="entry name" value="Inosine monophosphate dehydrogenase (IMPDH)"/>
    <property type="match status" value="1"/>
</dbReference>
<proteinExistence type="predicted"/>
<dbReference type="AlphaFoldDB" id="A0A371ISR9"/>
<evidence type="ECO:0000313" key="7">
    <source>
        <dbReference type="Proteomes" id="UP000243494"/>
    </source>
</evidence>
<gene>
    <name evidence="6" type="ORF">CHF27_007825</name>
</gene>
<keyword evidence="5" id="KW-0560">Oxidoreductase</keyword>
<dbReference type="PANTHER" id="PTHR32332:SF18">
    <property type="entry name" value="2-NITROPROPANE DIOXYGENASE"/>
    <property type="match status" value="1"/>
</dbReference>
<dbReference type="OrthoDB" id="9778912at2"/>
<organism evidence="6 7">
    <name type="scientific">Romboutsia maritimum</name>
    <dbReference type="NCBI Taxonomy" id="2020948"/>
    <lineage>
        <taxon>Bacteria</taxon>
        <taxon>Bacillati</taxon>
        <taxon>Bacillota</taxon>
        <taxon>Clostridia</taxon>
        <taxon>Peptostreptococcales</taxon>
        <taxon>Peptostreptococcaceae</taxon>
        <taxon>Romboutsia</taxon>
    </lineage>
</organism>
<evidence type="ECO:0000256" key="5">
    <source>
        <dbReference type="ARBA" id="ARBA00023002"/>
    </source>
</evidence>
<comment type="caution">
    <text evidence="6">The sequence shown here is derived from an EMBL/GenBank/DDBJ whole genome shotgun (WGS) entry which is preliminary data.</text>
</comment>
<keyword evidence="4" id="KW-0288">FMN</keyword>
<dbReference type="EMBL" id="NOJZ02000011">
    <property type="protein sequence ID" value="RDY23522.1"/>
    <property type="molecule type" value="Genomic_DNA"/>
</dbReference>
<keyword evidence="7" id="KW-1185">Reference proteome</keyword>
<accession>A0A371ISR9</accession>
<evidence type="ECO:0000256" key="4">
    <source>
        <dbReference type="ARBA" id="ARBA00022643"/>
    </source>
</evidence>
<dbReference type="GO" id="GO:0006207">
    <property type="term" value="P:'de novo' pyrimidine nucleobase biosynthetic process"/>
    <property type="evidence" value="ECO:0007669"/>
    <property type="project" value="InterPro"/>
</dbReference>
<dbReference type="GO" id="GO:0018580">
    <property type="term" value="F:nitronate monooxygenase activity"/>
    <property type="evidence" value="ECO:0007669"/>
    <property type="project" value="InterPro"/>
</dbReference>
<dbReference type="CDD" id="cd04730">
    <property type="entry name" value="NPD_like"/>
    <property type="match status" value="1"/>
</dbReference>
<dbReference type="Gene3D" id="3.20.20.70">
    <property type="entry name" value="Aldolase class I"/>
    <property type="match status" value="1"/>
</dbReference>
<dbReference type="PANTHER" id="PTHR32332">
    <property type="entry name" value="2-NITROPROPANE DIOXYGENASE"/>
    <property type="match status" value="1"/>
</dbReference>
<dbReference type="InterPro" id="IPR004136">
    <property type="entry name" value="NMO"/>
</dbReference>
<evidence type="ECO:0000256" key="3">
    <source>
        <dbReference type="ARBA" id="ARBA00022630"/>
    </source>
</evidence>
<protein>
    <recommendedName>
        <fullName evidence="2">Probable nitronate monooxygenase</fullName>
    </recommendedName>
</protein>
<dbReference type="GO" id="GO:0016627">
    <property type="term" value="F:oxidoreductase activity, acting on the CH-CH group of donors"/>
    <property type="evidence" value="ECO:0007669"/>
    <property type="project" value="InterPro"/>
</dbReference>
<dbReference type="PROSITE" id="PS00912">
    <property type="entry name" value="DHODEHASE_2"/>
    <property type="match status" value="1"/>
</dbReference>
<reference evidence="6 7" key="1">
    <citation type="journal article" date="2017" name="Genome Announc.">
        <title>Draft Genome Sequence of Romboutsia maritimum sp. nov. Strain CCRI-22766(T), Isolated from Coastal Estuarine Mud.</title>
        <authorList>
            <person name="Maheux A.F."/>
            <person name="Boudreau D.K."/>
            <person name="Berube E."/>
            <person name="Boissinot M."/>
            <person name="Raymond F."/>
            <person name="Brodeur S."/>
            <person name="Corbeil J."/>
            <person name="Brightwell G."/>
            <person name="Broda D."/>
            <person name="Omar R.F."/>
            <person name="Bergeron M.G."/>
        </authorList>
    </citation>
    <scope>NUCLEOTIDE SEQUENCE [LARGE SCALE GENOMIC DNA]</scope>
    <source>
        <strain evidence="6 7">CCRI-22766</strain>
    </source>
</reference>
<keyword evidence="3" id="KW-0285">Flavoprotein</keyword>
<dbReference type="Proteomes" id="UP000243494">
    <property type="component" value="Unassembled WGS sequence"/>
</dbReference>
<name>A0A371ISR9_9FIRM</name>
<dbReference type="Pfam" id="PF03060">
    <property type="entry name" value="NMO"/>
    <property type="match status" value="1"/>
</dbReference>
<sequence length="352" mass="37682">MVEPLIIGDLVAKVPIIQGGMGIGVSRSSLASAVAKAGGIGIISGVQIGYDEDDFENNCLAANLRALKKHIEIAKANSNDGIIGINLMVAMNHYEEFVMESIKCGVDIIISGAGLPIKLASLAKDSNVKICPIVSSAKAANLILKTWDKKNNTTADLIVVEGPKAGGHLGYNKNDLENLDSIDYEGEFTNILEIVKIYEKKYNKKIPVIAAGGISSGKDVKKFIDMGASGVQVGTRFVTTYECDAHENFKLAYVNATEKDIQIVKSPVGLPGRAINNKFLEKINSNTPKIAKCYNCLVSCNPKTTPYCISTALINAAKGDIDNALLFCGHDAYKINELSSVSQVIDELISEL</sequence>
<keyword evidence="6" id="KW-0503">Monooxygenase</keyword>
<dbReference type="InterPro" id="IPR013785">
    <property type="entry name" value="Aldolase_TIM"/>
</dbReference>
<evidence type="ECO:0000256" key="2">
    <source>
        <dbReference type="ARBA" id="ARBA00013457"/>
    </source>
</evidence>
<evidence type="ECO:0000256" key="1">
    <source>
        <dbReference type="ARBA" id="ARBA00003535"/>
    </source>
</evidence>
<dbReference type="RefSeq" id="WP_095406455.1">
    <property type="nucleotide sequence ID" value="NZ_NOJZ02000011.1"/>
</dbReference>
<comment type="function">
    <text evidence="1">Nitronate monooxygenase that uses molecular oxygen to catalyze the oxidative denitrification of alkyl nitronates. Acts on propionate 3-nitronate (P3N), the presumed physiological substrate. Probably functions in the detoxification of P3N, a metabolic poison produced by plants and fungi as a defense mechanism.</text>
</comment>